<evidence type="ECO:0000313" key="2">
    <source>
        <dbReference type="Proteomes" id="UP001458415"/>
    </source>
</evidence>
<accession>A0ABV1W778</accession>
<dbReference type="Proteomes" id="UP001458415">
    <property type="component" value="Unassembled WGS sequence"/>
</dbReference>
<feature type="non-terminal residue" evidence="1">
    <location>
        <position position="55"/>
    </location>
</feature>
<evidence type="ECO:0000313" key="1">
    <source>
        <dbReference type="EMBL" id="MER6980031.1"/>
    </source>
</evidence>
<protein>
    <submittedName>
        <fullName evidence="1">4'-phosphopantetheinyl transferase</fullName>
    </submittedName>
</protein>
<dbReference type="GO" id="GO:0016740">
    <property type="term" value="F:transferase activity"/>
    <property type="evidence" value="ECO:0007669"/>
    <property type="project" value="UniProtKB-KW"/>
</dbReference>
<proteinExistence type="predicted"/>
<sequence length="55" mass="6140">MIDELLPDTVVAVDIHGDDETGHAPLYPEEQAVVARAVDTRRREFAAVRHCARRA</sequence>
<gene>
    <name evidence="1" type="ORF">ABT317_24430</name>
</gene>
<keyword evidence="2" id="KW-1185">Reference proteome</keyword>
<reference evidence="1 2" key="1">
    <citation type="submission" date="2024-06" db="EMBL/GenBank/DDBJ databases">
        <title>The Natural Products Discovery Center: Release of the First 8490 Sequenced Strains for Exploring Actinobacteria Biosynthetic Diversity.</title>
        <authorList>
            <person name="Kalkreuter E."/>
            <person name="Kautsar S.A."/>
            <person name="Yang D."/>
            <person name="Bader C.D."/>
            <person name="Teijaro C.N."/>
            <person name="Fluegel L."/>
            <person name="Davis C.M."/>
            <person name="Simpson J.R."/>
            <person name="Lauterbach L."/>
            <person name="Steele A.D."/>
            <person name="Gui C."/>
            <person name="Meng S."/>
            <person name="Li G."/>
            <person name="Viehrig K."/>
            <person name="Ye F."/>
            <person name="Su P."/>
            <person name="Kiefer A.F."/>
            <person name="Nichols A."/>
            <person name="Cepeda A.J."/>
            <person name="Yan W."/>
            <person name="Fan B."/>
            <person name="Jiang Y."/>
            <person name="Adhikari A."/>
            <person name="Zheng C.-J."/>
            <person name="Schuster L."/>
            <person name="Cowan T.M."/>
            <person name="Smanski M.J."/>
            <person name="Chevrette M.G."/>
            <person name="De Carvalho L.P.S."/>
            <person name="Shen B."/>
        </authorList>
    </citation>
    <scope>NUCLEOTIDE SEQUENCE [LARGE SCALE GENOMIC DNA]</scope>
    <source>
        <strain evidence="1 2">NPDC000634</strain>
    </source>
</reference>
<comment type="caution">
    <text evidence="1">The sequence shown here is derived from an EMBL/GenBank/DDBJ whole genome shotgun (WGS) entry which is preliminary data.</text>
</comment>
<dbReference type="EMBL" id="JBEPCU010000474">
    <property type="protein sequence ID" value="MER6980031.1"/>
    <property type="molecule type" value="Genomic_DNA"/>
</dbReference>
<organism evidence="1 2">
    <name type="scientific">Streptomyces carpinensis</name>
    <dbReference type="NCBI Taxonomy" id="66369"/>
    <lineage>
        <taxon>Bacteria</taxon>
        <taxon>Bacillati</taxon>
        <taxon>Actinomycetota</taxon>
        <taxon>Actinomycetes</taxon>
        <taxon>Kitasatosporales</taxon>
        <taxon>Streptomycetaceae</taxon>
        <taxon>Streptomyces</taxon>
    </lineage>
</organism>
<name>A0ABV1W778_9ACTN</name>
<keyword evidence="1" id="KW-0808">Transferase</keyword>